<protein>
    <recommendedName>
        <fullName evidence="3">Sperm-tail PG-rich repeat-containing protein 2</fullName>
    </recommendedName>
</protein>
<feature type="region of interest" description="Disordered" evidence="1">
    <location>
        <begin position="477"/>
        <end position="516"/>
    </location>
</feature>
<feature type="compositionally biased region" description="Low complexity" evidence="1">
    <location>
        <begin position="141"/>
        <end position="178"/>
    </location>
</feature>
<feature type="region of interest" description="Disordered" evidence="1">
    <location>
        <begin position="262"/>
        <end position="313"/>
    </location>
</feature>
<name>A0A7S4PYE9_9DINO</name>
<dbReference type="Pfam" id="PF07004">
    <property type="entry name" value="SHIPPO-rpt"/>
    <property type="match status" value="3"/>
</dbReference>
<evidence type="ECO:0000313" key="2">
    <source>
        <dbReference type="EMBL" id="CAE4566596.1"/>
    </source>
</evidence>
<feature type="region of interest" description="Disordered" evidence="1">
    <location>
        <begin position="339"/>
        <end position="381"/>
    </location>
</feature>
<evidence type="ECO:0008006" key="3">
    <source>
        <dbReference type="Google" id="ProtNLM"/>
    </source>
</evidence>
<feature type="region of interest" description="Disordered" evidence="1">
    <location>
        <begin position="1"/>
        <end position="81"/>
    </location>
</feature>
<feature type="region of interest" description="Disordered" evidence="1">
    <location>
        <begin position="120"/>
        <end position="232"/>
    </location>
</feature>
<organism evidence="2">
    <name type="scientific">Alexandrium monilatum</name>
    <dbReference type="NCBI Taxonomy" id="311494"/>
    <lineage>
        <taxon>Eukaryota</taxon>
        <taxon>Sar</taxon>
        <taxon>Alveolata</taxon>
        <taxon>Dinophyceae</taxon>
        <taxon>Gonyaulacales</taxon>
        <taxon>Pyrocystaceae</taxon>
        <taxon>Alexandrium</taxon>
    </lineage>
</organism>
<feature type="compositionally biased region" description="Basic and acidic residues" evidence="1">
    <location>
        <begin position="269"/>
        <end position="288"/>
    </location>
</feature>
<dbReference type="AlphaFoldDB" id="A0A7S4PYE9"/>
<accession>A0A7S4PYE9</accession>
<reference evidence="2" key="1">
    <citation type="submission" date="2021-01" db="EMBL/GenBank/DDBJ databases">
        <authorList>
            <person name="Corre E."/>
            <person name="Pelletier E."/>
            <person name="Niang G."/>
            <person name="Scheremetjew M."/>
            <person name="Finn R."/>
            <person name="Kale V."/>
            <person name="Holt S."/>
            <person name="Cochrane G."/>
            <person name="Meng A."/>
            <person name="Brown T."/>
            <person name="Cohen L."/>
        </authorList>
    </citation>
    <scope>NUCLEOTIDE SEQUENCE</scope>
    <source>
        <strain evidence="2">CCMP3105</strain>
    </source>
</reference>
<dbReference type="EMBL" id="HBNR01009414">
    <property type="protein sequence ID" value="CAE4566596.1"/>
    <property type="molecule type" value="Transcribed_RNA"/>
</dbReference>
<dbReference type="InterPro" id="IPR010736">
    <property type="entry name" value="SHIPPO-rpt"/>
</dbReference>
<gene>
    <name evidence="2" type="ORF">AMON00008_LOCUS6215</name>
</gene>
<feature type="region of interest" description="Disordered" evidence="1">
    <location>
        <begin position="432"/>
        <end position="457"/>
    </location>
</feature>
<sequence length="531" mass="56396">MTPWARAPTAGTPSTTPSPTTRPSVPASRGRPRIRTSAPRTCRGAPAPHPEPTTRSCPRPTTPGCPRSTCPSPPARRAARVCRRRRRLVLGRAPTTSGRDCRRHCPAEQWAHLLLTIRPCSSRPAHPPSPVATRATDTRKPGTAGSSGTPPGTATSTTPASPTTPWGLATTATRATARGGESSTAGSSRRPLPDRTARGRRLVSHPAGQGLWLQKGKEKAKMPGPGSYDPHAVSRSDLREVYADMQYFGSTVERFRDPILEQAPGPGHYAERKRDKAKSSWIKSDRFQTEGGKQALAMPGPGQYSPGATDGKTSGPLGTVSLLGSTGCLAFGSMESKRFSGLKSEGPGPGAYYSDSQDEPSTSSKMGRSGRRMTAKPMRSHSAVFLSETPLNAYTLMAIKEGKQRPPPGAYTPTLARDVGTVMRQPPKAEGFLSAESRGKGDPMGQRSTAPGPGRYNTVIDVTGGKKLGTFNRTIAEGAPSRGRPQGLGFESQTRRFRGPAGAKETPGPGAYETEPDWITKTHNIHFGDVG</sequence>
<proteinExistence type="predicted"/>
<feature type="compositionally biased region" description="Low complexity" evidence="1">
    <location>
        <begin position="1"/>
        <end position="29"/>
    </location>
</feature>
<feature type="compositionally biased region" description="Low complexity" evidence="1">
    <location>
        <begin position="53"/>
        <end position="70"/>
    </location>
</feature>
<evidence type="ECO:0000256" key="1">
    <source>
        <dbReference type="SAM" id="MobiDB-lite"/>
    </source>
</evidence>